<keyword evidence="2" id="KW-1185">Reference proteome</keyword>
<evidence type="ECO:0000313" key="2">
    <source>
        <dbReference type="Proteomes" id="UP001176521"/>
    </source>
</evidence>
<dbReference type="Proteomes" id="UP001176521">
    <property type="component" value="Unassembled WGS sequence"/>
</dbReference>
<accession>A0AAN6JIQ6</accession>
<dbReference type="AlphaFoldDB" id="A0AAN6JIQ6"/>
<sequence>MILGGGAVGTSKPSSKKRGTADLVAADLFHVNADISATLRDKASQNFCAIDASEDWRVALSKQYGDSAQSLADTTVHEQEWLFLWETTGLSTSDLTEDAPTLIDAHVVRTAARHFGKSEATSFQNQLIITAMSGIQRTLQRIDASEELPTV</sequence>
<name>A0AAN6JIQ6_9BASI</name>
<evidence type="ECO:0000313" key="1">
    <source>
        <dbReference type="EMBL" id="KAK0524748.1"/>
    </source>
</evidence>
<gene>
    <name evidence="1" type="ORF">OC842_005727</name>
</gene>
<dbReference type="EMBL" id="JAPDMQ010000435">
    <property type="protein sequence ID" value="KAK0524748.1"/>
    <property type="molecule type" value="Genomic_DNA"/>
</dbReference>
<organism evidence="1 2">
    <name type="scientific">Tilletia horrida</name>
    <dbReference type="NCBI Taxonomy" id="155126"/>
    <lineage>
        <taxon>Eukaryota</taxon>
        <taxon>Fungi</taxon>
        <taxon>Dikarya</taxon>
        <taxon>Basidiomycota</taxon>
        <taxon>Ustilaginomycotina</taxon>
        <taxon>Exobasidiomycetes</taxon>
        <taxon>Tilletiales</taxon>
        <taxon>Tilletiaceae</taxon>
        <taxon>Tilletia</taxon>
    </lineage>
</organism>
<reference evidence="1" key="1">
    <citation type="journal article" date="2023" name="PhytoFront">
        <title>Draft Genome Resources of Seven Strains of Tilletia horrida, Causal Agent of Kernel Smut of Rice.</title>
        <authorList>
            <person name="Khanal S."/>
            <person name="Antony Babu S."/>
            <person name="Zhou X.G."/>
        </authorList>
    </citation>
    <scope>NUCLEOTIDE SEQUENCE</scope>
    <source>
        <strain evidence="1">TX3</strain>
    </source>
</reference>
<protein>
    <submittedName>
        <fullName evidence="1">Uncharacterized protein</fullName>
    </submittedName>
</protein>
<comment type="caution">
    <text evidence="1">The sequence shown here is derived from an EMBL/GenBank/DDBJ whole genome shotgun (WGS) entry which is preliminary data.</text>
</comment>
<proteinExistence type="predicted"/>
<feature type="non-terminal residue" evidence="1">
    <location>
        <position position="151"/>
    </location>
</feature>